<dbReference type="InterPro" id="IPR036661">
    <property type="entry name" value="Luciferase-like_sf"/>
</dbReference>
<dbReference type="Gene3D" id="3.20.20.30">
    <property type="entry name" value="Luciferase-like domain"/>
    <property type="match status" value="1"/>
</dbReference>
<dbReference type="GO" id="GO:0004497">
    <property type="term" value="F:monooxygenase activity"/>
    <property type="evidence" value="ECO:0007669"/>
    <property type="project" value="UniProtKB-KW"/>
</dbReference>
<dbReference type="RefSeq" id="WP_192770820.1">
    <property type="nucleotide sequence ID" value="NZ_JADBEB010000001.1"/>
</dbReference>
<accession>A0A927R0P8</accession>
<keyword evidence="3" id="KW-0560">Oxidoreductase</keyword>
<dbReference type="SUPFAM" id="SSF51679">
    <property type="entry name" value="Bacterial luciferase-like"/>
    <property type="match status" value="1"/>
</dbReference>
<dbReference type="EMBL" id="JADBEB010000001">
    <property type="protein sequence ID" value="MBE1491820.1"/>
    <property type="molecule type" value="Genomic_DNA"/>
</dbReference>
<feature type="domain" description="Luciferase-like" evidence="2">
    <location>
        <begin position="186"/>
        <end position="345"/>
    </location>
</feature>
<keyword evidence="3" id="KW-0503">Monooxygenase</keyword>
<proteinExistence type="predicted"/>
<reference evidence="3" key="1">
    <citation type="submission" date="2020-10" db="EMBL/GenBank/DDBJ databases">
        <title>Sequencing the genomes of 1000 actinobacteria strains.</title>
        <authorList>
            <person name="Klenk H.-P."/>
        </authorList>
    </citation>
    <scope>NUCLEOTIDE SEQUENCE</scope>
    <source>
        <strain evidence="3">DSM 46832</strain>
    </source>
</reference>
<keyword evidence="4" id="KW-1185">Reference proteome</keyword>
<comment type="caution">
    <text evidence="3">The sequence shown here is derived from an EMBL/GenBank/DDBJ whole genome shotgun (WGS) entry which is preliminary data.</text>
</comment>
<evidence type="ECO:0000259" key="2">
    <source>
        <dbReference type="Pfam" id="PF00296"/>
    </source>
</evidence>
<evidence type="ECO:0000313" key="4">
    <source>
        <dbReference type="Proteomes" id="UP000649753"/>
    </source>
</evidence>
<dbReference type="InterPro" id="IPR011251">
    <property type="entry name" value="Luciferase-like_dom"/>
</dbReference>
<protein>
    <submittedName>
        <fullName evidence="3">Alkanesulfonate monooxygenase SsuD/methylene tetrahydromethanopterin reductase-like flavin-dependent oxidoreductase (Luciferase family)</fullName>
    </submittedName>
</protein>
<feature type="domain" description="Luciferase-like" evidence="2">
    <location>
        <begin position="8"/>
        <end position="117"/>
    </location>
</feature>
<dbReference type="InterPro" id="IPR019949">
    <property type="entry name" value="CmoO-like"/>
</dbReference>
<dbReference type="PANTHER" id="PTHR30137:SF6">
    <property type="entry name" value="LUCIFERASE-LIKE MONOOXYGENASE"/>
    <property type="match status" value="1"/>
</dbReference>
<evidence type="ECO:0000256" key="1">
    <source>
        <dbReference type="ARBA" id="ARBA00007789"/>
    </source>
</evidence>
<gene>
    <name evidence="3" type="ORF">H4W31_007458</name>
</gene>
<sequence>MSPTPLSVLDLSPVPAGGTVGDALRNTIDLARRAEQFGYRRYWLAEHHFAAGVASAAPAVLIGQVAAATRSIRVGSGAVQLGHQTPLAVVEQFGTLDALFPGRIDLGLGRSGQRRAEAVRELATGTPAPPPPEARVVDGLLIPAPFSFASLIASPRFALYSNLLQQPGAEPPDFAEQVGDILALLRGEYRDESELDAHAVPGEGADLQVWLLGSSAGQSAQLAGALGLPFVANYHVSPATVLEAVRAYRAAFTPSAVLAEPYVVVSADAVVAASTGTAREQAAPYGLWVRSIRRGEGAIPFPTPQQAAAHEWSVADRELVADRIATQFVGSPATVAAGLRILRDATRADELLVTTITHDHGARVESYELLAKEWFE</sequence>
<dbReference type="AlphaFoldDB" id="A0A927R0P8"/>
<dbReference type="InterPro" id="IPR050766">
    <property type="entry name" value="Bact_Lucif_Oxidored"/>
</dbReference>
<dbReference type="NCBIfam" id="TIGR03558">
    <property type="entry name" value="oxido_grp_1"/>
    <property type="match status" value="1"/>
</dbReference>
<dbReference type="Pfam" id="PF00296">
    <property type="entry name" value="Bac_luciferase"/>
    <property type="match status" value="2"/>
</dbReference>
<dbReference type="GO" id="GO:0016705">
    <property type="term" value="F:oxidoreductase activity, acting on paired donors, with incorporation or reduction of molecular oxygen"/>
    <property type="evidence" value="ECO:0007669"/>
    <property type="project" value="InterPro"/>
</dbReference>
<organism evidence="3 4">
    <name type="scientific">Plantactinospora soyae</name>
    <dbReference type="NCBI Taxonomy" id="1544732"/>
    <lineage>
        <taxon>Bacteria</taxon>
        <taxon>Bacillati</taxon>
        <taxon>Actinomycetota</taxon>
        <taxon>Actinomycetes</taxon>
        <taxon>Micromonosporales</taxon>
        <taxon>Micromonosporaceae</taxon>
        <taxon>Plantactinospora</taxon>
    </lineage>
</organism>
<comment type="similarity">
    <text evidence="1">To bacterial alkanal monooxygenase alpha and beta chains.</text>
</comment>
<dbReference type="GO" id="GO:0005829">
    <property type="term" value="C:cytosol"/>
    <property type="evidence" value="ECO:0007669"/>
    <property type="project" value="TreeGrafter"/>
</dbReference>
<evidence type="ECO:0000313" key="3">
    <source>
        <dbReference type="EMBL" id="MBE1491820.1"/>
    </source>
</evidence>
<name>A0A927R0P8_9ACTN</name>
<dbReference type="Proteomes" id="UP000649753">
    <property type="component" value="Unassembled WGS sequence"/>
</dbReference>
<dbReference type="PANTHER" id="PTHR30137">
    <property type="entry name" value="LUCIFERASE-LIKE MONOOXYGENASE"/>
    <property type="match status" value="1"/>
</dbReference>